<keyword evidence="6" id="KW-0406">Ion transport</keyword>
<keyword evidence="7 9" id="KW-0472">Membrane</keyword>
<dbReference type="Pfam" id="PF01699">
    <property type="entry name" value="Na_Ca_ex"/>
    <property type="match status" value="1"/>
</dbReference>
<evidence type="ECO:0000313" key="13">
    <source>
        <dbReference type="Proteomes" id="UP000284842"/>
    </source>
</evidence>
<feature type="compositionally biased region" description="Low complexity" evidence="8">
    <location>
        <begin position="125"/>
        <end position="136"/>
    </location>
</feature>
<dbReference type="FunCoup" id="A0A409YVR0">
    <property type="interactions" value="99"/>
</dbReference>
<comment type="similarity">
    <text evidence="2">Belongs to the Ca(2+):cation antiporter (CaCA) (TC 2.A.19) family.</text>
</comment>
<keyword evidence="13" id="KW-1185">Reference proteome</keyword>
<dbReference type="EMBL" id="NHTK01000520">
    <property type="protein sequence ID" value="PPR07104.1"/>
    <property type="molecule type" value="Genomic_DNA"/>
</dbReference>
<proteinExistence type="inferred from homology"/>
<dbReference type="GO" id="GO:0005774">
    <property type="term" value="C:vacuolar membrane"/>
    <property type="evidence" value="ECO:0007669"/>
    <property type="project" value="UniProtKB-ARBA"/>
</dbReference>
<feature type="compositionally biased region" description="Acidic residues" evidence="8">
    <location>
        <begin position="640"/>
        <end position="649"/>
    </location>
</feature>
<comment type="caution">
    <text evidence="12">The sequence shown here is derived from an EMBL/GenBank/DDBJ whole genome shotgun (WGS) entry which is preliminary data.</text>
</comment>
<sequence length="1479" mass="160623">MGFFSSRKAEDNDNYQVAVGSAAPDKSMVQVIRSRFYGKKGKEREDQPVAYISNTSPAQILSNPTPPTPSASSQHHVGRTAGPSSPAPRKSVKDYPLPPTPTSTKSRHDKRPPPTPSRSSIAEEPAPSKSSTPSSPRKNTDTVTATLAQRLNELAVANSEGLLNDDEYRLLRQNLFERFASNAAVPTEAPVVPATSPARPRPRKDGSRSERPSSRVISNFQVERPLSIASRASVGSGVVDLFRRATGRRSTSRDTSDTSSVWSATSNTSKMFRLPRALSKKSSDGSVRTTASRGQADTMSISSRRERGHADATITLSPSNRSMSGSVRKLATPPSSFPTRAIGQDTRRTQSIYNVFDEANLTTVQQITQEIASVEAEVRRLMDAFNGLEVTTLAKTQRHHTRPSLKSADFGRTGPESVWGDSDGRSQRRINLADDAISMRSGTSAGTTPSVTASLARSGYSVKKTSRSKAATMGGGGTSSLNPMNSRPGSLHRKNSSSSVTSDRRGNGSSSKTSMAPPLGQERQPPTDEHVMSANIDNDDHNPISSTSTTSQPHLHRSVSRSSQSAWSATDTPSHHHQGTSYFPTQPSSPTNQFHTTPAGLRNSSTHSLRRNARSTSISSSQVNRGYRDDDILSEHEEANEPDVDDEEATERRRVRRRAKAPAPPDDDSGDNDNPDDESDPITTLKDRQSLINVQHPFGLPIWKPALYKKSRSVTRHADEALHSVPSAQAERHLLPGNLFWALAFGWWLGLVCVVISMVLYFVPQGGEHYSNLVYGLGWYLFWPFGKYVEGEEPIDSDSKDSDDEDDDDEAEEDTADESPHPRRWSDSNQTVRGVSPLREAASRTGDSTVSDQPTIRPETGRVHTQNASARDDVPGERSTLLPHTSNQIPHPVKSYGTALLSVATTSSSGTVETYTNEPQKGSVIGKVCFWLAVVSIIAPLMLLVCLICWALVVTIPMAKLNWALLKCLFSKPTRIRFCAAPPVLASVNDPEAQREPAATEGVSANATTATAHITRPRLSAGQAAPSGSPTSTVLLCTYRAVGLQYYKYTIGGVNILFINTLPIVFFVIFDGFVLLPLVERMEEHKEHVPALLAFIASQGLIFILSLISVIPLSYFIGMAVASISAQSSIGMGAVINATFGSIIEIILYSIALTQGKGHLVEGSIIGSLLAGVLLMPGMSMCSGALRRKEQKFNAKSASVTSMMLIMAIIGALAPTLFYQTYGNFQLVCSGCPSSPNRPGDAPWTCDHCYYKHPDPVDDPFYQSTVKSLMYLCATILLLSYLIGLWFSLRTHASQIWQNPQQLLHPMELPTHNRISIYNKLLNPSSGNNNNTHTTNQRSQSLNRKHDTNRGEGSSSSTQAGGRNTITSPPLHRKVSYAPQAPPSYLPVMESVNHAVKNTDLQNLHLPEPMTTDDFTRAVAVATVSALRHQETQAHVQGKLRAESESHGGHDAPSWSRTTSASVLLGCTALYAVIAGMLF</sequence>
<evidence type="ECO:0000313" key="12">
    <source>
        <dbReference type="EMBL" id="PPR07104.1"/>
    </source>
</evidence>
<feature type="compositionally biased region" description="Basic and acidic residues" evidence="8">
    <location>
        <begin position="203"/>
        <end position="213"/>
    </location>
</feature>
<evidence type="ECO:0000256" key="3">
    <source>
        <dbReference type="ARBA" id="ARBA00022448"/>
    </source>
</evidence>
<dbReference type="PANTHER" id="PTHR31503">
    <property type="entry name" value="VACUOLAR CALCIUM ION TRANSPORTER"/>
    <property type="match status" value="1"/>
</dbReference>
<evidence type="ECO:0000256" key="1">
    <source>
        <dbReference type="ARBA" id="ARBA00004127"/>
    </source>
</evidence>
<keyword evidence="5 9" id="KW-1133">Transmembrane helix</keyword>
<evidence type="ECO:0000256" key="5">
    <source>
        <dbReference type="ARBA" id="ARBA00022989"/>
    </source>
</evidence>
<feature type="transmembrane region" description="Helical" evidence="9">
    <location>
        <begin position="1269"/>
        <end position="1289"/>
    </location>
</feature>
<comment type="subcellular location">
    <subcellularLocation>
        <location evidence="1">Endomembrane system</location>
        <topology evidence="1">Multi-pass membrane protein</topology>
    </subcellularLocation>
</comment>
<feature type="compositionally biased region" description="Polar residues" evidence="8">
    <location>
        <begin position="479"/>
        <end position="488"/>
    </location>
</feature>
<feature type="region of interest" description="Disordered" evidence="8">
    <location>
        <begin position="1436"/>
        <end position="1457"/>
    </location>
</feature>
<evidence type="ECO:0000259" key="11">
    <source>
        <dbReference type="Pfam" id="PF03733"/>
    </source>
</evidence>
<dbReference type="GO" id="GO:0012505">
    <property type="term" value="C:endomembrane system"/>
    <property type="evidence" value="ECO:0007669"/>
    <property type="project" value="UniProtKB-SubCell"/>
</dbReference>
<dbReference type="PANTHER" id="PTHR31503:SF10">
    <property type="entry name" value="VNX1 PROTEIN"/>
    <property type="match status" value="1"/>
</dbReference>
<feature type="compositionally biased region" description="Polar residues" evidence="8">
    <location>
        <begin position="440"/>
        <end position="455"/>
    </location>
</feature>
<protein>
    <recommendedName>
        <fullName evidence="14">Sodium/calcium exchanger membrane region domain-containing protein</fullName>
    </recommendedName>
</protein>
<feature type="compositionally biased region" description="Polar residues" evidence="8">
    <location>
        <begin position="614"/>
        <end position="624"/>
    </location>
</feature>
<feature type="compositionally biased region" description="Polar residues" evidence="8">
    <location>
        <begin position="261"/>
        <end position="270"/>
    </location>
</feature>
<feature type="region of interest" description="Disordered" evidence="8">
    <location>
        <begin position="187"/>
        <end position="218"/>
    </location>
</feature>
<feature type="transmembrane region" description="Helical" evidence="9">
    <location>
        <begin position="739"/>
        <end position="763"/>
    </location>
</feature>
<feature type="region of interest" description="Disordered" evidence="8">
    <location>
        <begin position="1320"/>
        <end position="1379"/>
    </location>
</feature>
<feature type="compositionally biased region" description="Polar residues" evidence="8">
    <location>
        <begin position="543"/>
        <end position="553"/>
    </location>
</feature>
<feature type="compositionally biased region" description="Basic and acidic residues" evidence="8">
    <location>
        <begin position="1440"/>
        <end position="1450"/>
    </location>
</feature>
<feature type="compositionally biased region" description="Low complexity" evidence="8">
    <location>
        <begin position="187"/>
        <end position="198"/>
    </location>
</feature>
<feature type="region of interest" description="Disordered" evidence="8">
    <location>
        <begin position="246"/>
        <end position="341"/>
    </location>
</feature>
<dbReference type="InterPro" id="IPR044880">
    <property type="entry name" value="NCX_ion-bd_dom_sf"/>
</dbReference>
<feature type="compositionally biased region" description="Polar residues" evidence="8">
    <location>
        <begin position="284"/>
        <end position="302"/>
    </location>
</feature>
<dbReference type="OrthoDB" id="16982at2759"/>
<dbReference type="InterPro" id="IPR005185">
    <property type="entry name" value="YccF"/>
</dbReference>
<dbReference type="GO" id="GO:0015369">
    <property type="term" value="F:calcium:proton antiporter activity"/>
    <property type="evidence" value="ECO:0007669"/>
    <property type="project" value="TreeGrafter"/>
</dbReference>
<evidence type="ECO:0000256" key="4">
    <source>
        <dbReference type="ARBA" id="ARBA00022692"/>
    </source>
</evidence>
<dbReference type="Gene3D" id="1.20.1420.30">
    <property type="entry name" value="NCX, central ion-binding region"/>
    <property type="match status" value="1"/>
</dbReference>
<feature type="compositionally biased region" description="Acidic residues" evidence="8">
    <location>
        <begin position="665"/>
        <end position="680"/>
    </location>
</feature>
<feature type="compositionally biased region" description="Acidic residues" evidence="8">
    <location>
        <begin position="793"/>
        <end position="817"/>
    </location>
</feature>
<feature type="domain" description="Inner membrane component" evidence="11">
    <location>
        <begin position="737"/>
        <end position="787"/>
    </location>
</feature>
<keyword evidence="4 9" id="KW-0812">Transmembrane</keyword>
<feature type="compositionally biased region" description="Low complexity" evidence="8">
    <location>
        <begin position="560"/>
        <end position="569"/>
    </location>
</feature>
<feature type="transmembrane region" description="Helical" evidence="9">
    <location>
        <begin position="1056"/>
        <end position="1079"/>
    </location>
</feature>
<evidence type="ECO:0000256" key="2">
    <source>
        <dbReference type="ARBA" id="ARBA00008170"/>
    </source>
</evidence>
<organism evidence="12 13">
    <name type="scientific">Panaeolus cyanescens</name>
    <dbReference type="NCBI Taxonomy" id="181874"/>
    <lineage>
        <taxon>Eukaryota</taxon>
        <taxon>Fungi</taxon>
        <taxon>Dikarya</taxon>
        <taxon>Basidiomycota</taxon>
        <taxon>Agaricomycotina</taxon>
        <taxon>Agaricomycetes</taxon>
        <taxon>Agaricomycetidae</taxon>
        <taxon>Agaricales</taxon>
        <taxon>Agaricineae</taxon>
        <taxon>Galeropsidaceae</taxon>
        <taxon>Panaeolus</taxon>
    </lineage>
</organism>
<feature type="region of interest" description="Disordered" evidence="8">
    <location>
        <begin position="395"/>
        <end position="683"/>
    </location>
</feature>
<feature type="transmembrane region" description="Helical" evidence="9">
    <location>
        <begin position="770"/>
        <end position="786"/>
    </location>
</feature>
<dbReference type="GO" id="GO:0006874">
    <property type="term" value="P:intracellular calcium ion homeostasis"/>
    <property type="evidence" value="ECO:0007669"/>
    <property type="project" value="TreeGrafter"/>
</dbReference>
<feature type="compositionally biased region" description="Polar residues" evidence="8">
    <location>
        <begin position="52"/>
        <end position="61"/>
    </location>
</feature>
<feature type="transmembrane region" description="Helical" evidence="9">
    <location>
        <begin position="1198"/>
        <end position="1218"/>
    </location>
</feature>
<reference evidence="12 13" key="1">
    <citation type="journal article" date="2018" name="Evol. Lett.">
        <title>Horizontal gene cluster transfer increased hallucinogenic mushroom diversity.</title>
        <authorList>
            <person name="Reynolds H.T."/>
            <person name="Vijayakumar V."/>
            <person name="Gluck-Thaler E."/>
            <person name="Korotkin H.B."/>
            <person name="Matheny P.B."/>
            <person name="Slot J.C."/>
        </authorList>
    </citation>
    <scope>NUCLEOTIDE SEQUENCE [LARGE SCALE GENOMIC DNA]</scope>
    <source>
        <strain evidence="12 13">2629</strain>
    </source>
</reference>
<feature type="compositionally biased region" description="Basic and acidic residues" evidence="8">
    <location>
        <begin position="626"/>
        <end position="639"/>
    </location>
</feature>
<dbReference type="InterPro" id="IPR004837">
    <property type="entry name" value="NaCa_Exmemb"/>
</dbReference>
<keyword evidence="3" id="KW-0813">Transport</keyword>
<feature type="compositionally biased region" description="Polar residues" evidence="8">
    <location>
        <begin position="314"/>
        <end position="325"/>
    </location>
</feature>
<gene>
    <name evidence="12" type="ORF">CVT24_010940</name>
</gene>
<feature type="transmembrane region" description="Helical" evidence="9">
    <location>
        <begin position="1164"/>
        <end position="1186"/>
    </location>
</feature>
<dbReference type="InParanoid" id="A0A409YVR0"/>
<dbReference type="Proteomes" id="UP000284842">
    <property type="component" value="Unassembled WGS sequence"/>
</dbReference>
<feature type="transmembrane region" description="Helical" evidence="9">
    <location>
        <begin position="1091"/>
        <end position="1118"/>
    </location>
</feature>
<feature type="region of interest" description="Disordered" evidence="8">
    <location>
        <begin position="793"/>
        <end position="889"/>
    </location>
</feature>
<name>A0A409YVR0_9AGAR</name>
<evidence type="ECO:0008006" key="14">
    <source>
        <dbReference type="Google" id="ProtNLM"/>
    </source>
</evidence>
<feature type="region of interest" description="Disordered" evidence="8">
    <location>
        <begin position="1"/>
        <end position="142"/>
    </location>
</feature>
<feature type="transmembrane region" description="Helical" evidence="9">
    <location>
        <begin position="930"/>
        <end position="953"/>
    </location>
</feature>
<dbReference type="Pfam" id="PF03733">
    <property type="entry name" value="YccF"/>
    <property type="match status" value="1"/>
</dbReference>
<evidence type="ECO:0000256" key="7">
    <source>
        <dbReference type="ARBA" id="ARBA00023136"/>
    </source>
</evidence>
<evidence type="ECO:0000259" key="10">
    <source>
        <dbReference type="Pfam" id="PF01699"/>
    </source>
</evidence>
<feature type="compositionally biased region" description="Polar residues" evidence="8">
    <location>
        <begin position="496"/>
        <end position="514"/>
    </location>
</feature>
<feature type="compositionally biased region" description="Polar residues" evidence="8">
    <location>
        <begin position="845"/>
        <end position="854"/>
    </location>
</feature>
<feature type="domain" description="Sodium/calcium exchanger membrane region" evidence="10">
    <location>
        <begin position="1101"/>
        <end position="1218"/>
    </location>
</feature>
<accession>A0A409YVR0</accession>
<feature type="compositionally biased region" description="Polar residues" evidence="8">
    <location>
        <begin position="579"/>
        <end position="607"/>
    </location>
</feature>
<dbReference type="InterPro" id="IPR004713">
    <property type="entry name" value="CaH_exchang"/>
</dbReference>
<feature type="transmembrane region" description="Helical" evidence="9">
    <location>
        <begin position="1461"/>
        <end position="1478"/>
    </location>
</feature>
<dbReference type="STRING" id="181874.A0A409YVR0"/>
<feature type="transmembrane region" description="Helical" evidence="9">
    <location>
        <begin position="1130"/>
        <end position="1152"/>
    </location>
</feature>
<evidence type="ECO:0000256" key="6">
    <source>
        <dbReference type="ARBA" id="ARBA00023065"/>
    </source>
</evidence>
<feature type="compositionally biased region" description="Polar residues" evidence="8">
    <location>
        <begin position="1351"/>
        <end position="1368"/>
    </location>
</feature>
<evidence type="ECO:0000256" key="8">
    <source>
        <dbReference type="SAM" id="MobiDB-lite"/>
    </source>
</evidence>
<evidence type="ECO:0000256" key="9">
    <source>
        <dbReference type="SAM" id="Phobius"/>
    </source>
</evidence>